<proteinExistence type="predicted"/>
<evidence type="ECO:0000256" key="5">
    <source>
        <dbReference type="ARBA" id="ARBA00023242"/>
    </source>
</evidence>
<evidence type="ECO:0000313" key="8">
    <source>
        <dbReference type="EMBL" id="OAQ57423.1"/>
    </source>
</evidence>
<feature type="domain" description="HAT C-terminal dimerisation" evidence="7">
    <location>
        <begin position="775"/>
        <end position="853"/>
    </location>
</feature>
<name>A0A179EX47_METCM</name>
<dbReference type="GO" id="GO:0005634">
    <property type="term" value="C:nucleus"/>
    <property type="evidence" value="ECO:0007669"/>
    <property type="project" value="UniProtKB-SubCell"/>
</dbReference>
<keyword evidence="4" id="KW-0862">Zinc</keyword>
<keyword evidence="6" id="KW-0812">Transmembrane</keyword>
<evidence type="ECO:0000313" key="9">
    <source>
        <dbReference type="Proteomes" id="UP000078397"/>
    </source>
</evidence>
<evidence type="ECO:0000256" key="3">
    <source>
        <dbReference type="ARBA" id="ARBA00022771"/>
    </source>
</evidence>
<dbReference type="Proteomes" id="UP000078397">
    <property type="component" value="Unassembled WGS sequence"/>
</dbReference>
<dbReference type="EMBL" id="LSBJ02000021">
    <property type="protein sequence ID" value="OAQ57423.1"/>
    <property type="molecule type" value="Genomic_DNA"/>
</dbReference>
<dbReference type="SUPFAM" id="SSF53098">
    <property type="entry name" value="Ribonuclease H-like"/>
    <property type="match status" value="1"/>
</dbReference>
<dbReference type="OrthoDB" id="4870878at2759"/>
<evidence type="ECO:0000256" key="2">
    <source>
        <dbReference type="ARBA" id="ARBA00022723"/>
    </source>
</evidence>
<organism evidence="8 9">
    <name type="scientific">Pochonia chlamydosporia 170</name>
    <dbReference type="NCBI Taxonomy" id="1380566"/>
    <lineage>
        <taxon>Eukaryota</taxon>
        <taxon>Fungi</taxon>
        <taxon>Dikarya</taxon>
        <taxon>Ascomycota</taxon>
        <taxon>Pezizomycotina</taxon>
        <taxon>Sordariomycetes</taxon>
        <taxon>Hypocreomycetidae</taxon>
        <taxon>Hypocreales</taxon>
        <taxon>Clavicipitaceae</taxon>
        <taxon>Pochonia</taxon>
    </lineage>
</organism>
<dbReference type="GO" id="GO:0046983">
    <property type="term" value="F:protein dimerization activity"/>
    <property type="evidence" value="ECO:0007669"/>
    <property type="project" value="InterPro"/>
</dbReference>
<dbReference type="InterPro" id="IPR012337">
    <property type="entry name" value="RNaseH-like_sf"/>
</dbReference>
<evidence type="ECO:0000256" key="1">
    <source>
        <dbReference type="ARBA" id="ARBA00004123"/>
    </source>
</evidence>
<protein>
    <submittedName>
        <fullName evidence="8">Transposase-like protein</fullName>
    </submittedName>
</protein>
<gene>
    <name evidence="8" type="ORF">VFPPC_12566</name>
</gene>
<keyword evidence="9" id="KW-1185">Reference proteome</keyword>
<dbReference type="RefSeq" id="XP_018135752.1">
    <property type="nucleotide sequence ID" value="XM_018290391.1"/>
</dbReference>
<evidence type="ECO:0000256" key="6">
    <source>
        <dbReference type="SAM" id="Phobius"/>
    </source>
</evidence>
<dbReference type="GO" id="GO:0008270">
    <property type="term" value="F:zinc ion binding"/>
    <property type="evidence" value="ECO:0007669"/>
    <property type="project" value="UniProtKB-KW"/>
</dbReference>
<reference evidence="8 9" key="1">
    <citation type="journal article" date="2016" name="PLoS Pathog.">
        <title>Biosynthesis of antibiotic leucinostatins in bio-control fungus Purpureocillium lilacinum and their inhibition on phytophthora revealed by genome mining.</title>
        <authorList>
            <person name="Wang G."/>
            <person name="Liu Z."/>
            <person name="Lin R."/>
            <person name="Li E."/>
            <person name="Mao Z."/>
            <person name="Ling J."/>
            <person name="Yang Y."/>
            <person name="Yin W.B."/>
            <person name="Xie B."/>
        </authorList>
    </citation>
    <scope>NUCLEOTIDE SEQUENCE [LARGE SCALE GENOMIC DNA]</scope>
    <source>
        <strain evidence="8">170</strain>
    </source>
</reference>
<evidence type="ECO:0000259" key="7">
    <source>
        <dbReference type="Pfam" id="PF05699"/>
    </source>
</evidence>
<dbReference type="Pfam" id="PF05699">
    <property type="entry name" value="Dimer_Tnp_hAT"/>
    <property type="match status" value="1"/>
</dbReference>
<keyword evidence="5" id="KW-0539">Nucleus</keyword>
<dbReference type="KEGG" id="pchm:VFPPC_12566"/>
<dbReference type="GeneID" id="28854385"/>
<sequence>MLRRRARPTIVASRGSNSIFYYAEDAVLDYAPSFYNAASRFPLIANIATIAGGVVLLEPWLVIGPFFYKVTAVRDSAAACQADAVTGRECLRFLVSGSACADMSDYIASDDLTSLVSSPCTPHTNPTSLGEFRCGSECSQDVNVDDSRLVPEGAYTGINWDRLAGYIQPGQKMEKRGWFWDYGYDVQKGTDIKARFWLCRACHTAHPSRTVIFVSRGVDNIKNHMLKHHQLDKDGRPAKRQKQEFDILQLDARNGRDQKIMNYFNSTFNPEYWKKLLIRWVVRDQIPLRKLESEHFQALCRYANKLTTSTHCIPHHTTLRKMIIAEYSKYKGVVTELLRAAQSKIHMSFDLWTSRKLKSGTVVHFVGDDNQFYTFLLALPEQATSHAGVEIAETIKSILTEFGIEEAQIGYFVADNASENDTCLENLAFEYNFNKEWRRLRCMGHVINLVARILLFGKDPNGFAEDLEDAADDRVKHMEQWRRAGPVGKLHNVMVWIGESPERLRQFYNHQRSEYIATGDPNADTKPVYDPVVANGTRWNSNKAEMERGVQLRNAIDSIVGVEVSKWNQYWGRITRNGVCEPPGKHRKKPHIVDDALDSDDWHVITTYLEMLTPLEQATLRLEGRPGTPAGGDIWEILPVFEWLLHHFEELKVRYANHPNPHFRHNVNLAWMKLDKYYALTDNSPVYVAGVVFHPRMKWGFIEKHWSDKPDWRDRAKVAVRNLWEAEYKNIPLPTPSEPPPTEHKVAYTSGLNDFLNDLIGPPAPASDVDDEYEEYCNRKDPEDLNCNDPFKYWLTKRAIWPRLSRMALDIISIPCMSDEPERIFSLAGLLTPSMRARLGSDFIGASLCLADWDKRGVVNILG</sequence>
<dbReference type="PANTHER" id="PTHR46481">
    <property type="entry name" value="ZINC FINGER BED DOMAIN-CONTAINING PROTEIN 4"/>
    <property type="match status" value="1"/>
</dbReference>
<dbReference type="InterPro" id="IPR052035">
    <property type="entry name" value="ZnF_BED_domain_contain"/>
</dbReference>
<dbReference type="AlphaFoldDB" id="A0A179EX47"/>
<comment type="caution">
    <text evidence="8">The sequence shown here is derived from an EMBL/GenBank/DDBJ whole genome shotgun (WGS) entry which is preliminary data.</text>
</comment>
<keyword evidence="2" id="KW-0479">Metal-binding</keyword>
<evidence type="ECO:0000256" key="4">
    <source>
        <dbReference type="ARBA" id="ARBA00022833"/>
    </source>
</evidence>
<feature type="transmembrane region" description="Helical" evidence="6">
    <location>
        <begin position="43"/>
        <end position="68"/>
    </location>
</feature>
<comment type="subcellular location">
    <subcellularLocation>
        <location evidence="1">Nucleus</location>
    </subcellularLocation>
</comment>
<keyword evidence="3" id="KW-0863">Zinc-finger</keyword>
<keyword evidence="6" id="KW-1133">Transmembrane helix</keyword>
<dbReference type="PANTHER" id="PTHR46481:SF10">
    <property type="entry name" value="ZINC FINGER BED DOMAIN-CONTAINING PROTEIN 39"/>
    <property type="match status" value="1"/>
</dbReference>
<keyword evidence="6" id="KW-0472">Membrane</keyword>
<accession>A0A179EX47</accession>
<dbReference type="InterPro" id="IPR008906">
    <property type="entry name" value="HATC_C_dom"/>
</dbReference>